<protein>
    <submittedName>
        <fullName evidence="1">Uncharacterized protein</fullName>
    </submittedName>
</protein>
<organism evidence="1">
    <name type="scientific">Lepeophtheirus salmonis</name>
    <name type="common">Salmon louse</name>
    <name type="synonym">Caligus salmonis</name>
    <dbReference type="NCBI Taxonomy" id="72036"/>
    <lineage>
        <taxon>Eukaryota</taxon>
        <taxon>Metazoa</taxon>
        <taxon>Ecdysozoa</taxon>
        <taxon>Arthropoda</taxon>
        <taxon>Crustacea</taxon>
        <taxon>Multicrustacea</taxon>
        <taxon>Hexanauplia</taxon>
        <taxon>Copepoda</taxon>
        <taxon>Siphonostomatoida</taxon>
        <taxon>Caligidae</taxon>
        <taxon>Lepeophtheirus</taxon>
    </lineage>
</organism>
<accession>A0A0K2TNS0</accession>
<sequence length="86" mass="10380">MSTQLSEEHTFTHSKITYGQTNRETVLYYSIFFLISLDQFFNPHRVLKPWINNSVSIKKLIHYFFCFFRCINTILSNKKYKKDCNT</sequence>
<dbReference type="AlphaFoldDB" id="A0A0K2TNS0"/>
<evidence type="ECO:0000313" key="1">
    <source>
        <dbReference type="EMBL" id="CDW27071.1"/>
    </source>
</evidence>
<dbReference type="EMBL" id="HACA01009710">
    <property type="protein sequence ID" value="CDW27071.1"/>
    <property type="molecule type" value="Transcribed_RNA"/>
</dbReference>
<name>A0A0K2TNS0_LEPSM</name>
<proteinExistence type="predicted"/>
<reference evidence="1" key="1">
    <citation type="submission" date="2014-05" db="EMBL/GenBank/DDBJ databases">
        <authorList>
            <person name="Chronopoulou M."/>
        </authorList>
    </citation>
    <scope>NUCLEOTIDE SEQUENCE</scope>
    <source>
        <tissue evidence="1">Whole organism</tissue>
    </source>
</reference>